<dbReference type="Proteomes" id="UP000805193">
    <property type="component" value="Unassembled WGS sequence"/>
</dbReference>
<proteinExistence type="predicted"/>
<name>A0AC60NSY8_IXOPE</name>
<evidence type="ECO:0000313" key="1">
    <source>
        <dbReference type="EMBL" id="KAG0410218.1"/>
    </source>
</evidence>
<accession>A0AC60NSY8</accession>
<comment type="caution">
    <text evidence="1">The sequence shown here is derived from an EMBL/GenBank/DDBJ whole genome shotgun (WGS) entry which is preliminary data.</text>
</comment>
<evidence type="ECO:0000313" key="2">
    <source>
        <dbReference type="Proteomes" id="UP000805193"/>
    </source>
</evidence>
<keyword evidence="2" id="KW-1185">Reference proteome</keyword>
<sequence>MDKKEDRVKKRSHARSRTSIPPALKPMLKALCVGYLHNSWNNHMLGRKLGDAKYHGQSWFLYVEIGHHSSESDGGIFARSQLQQRINCGEQGLPPPAAVGEEGDLPYFLLGDEAFSLKAYFIRPYPRKSKEAYRVRAKLTHHFVNEGAVPWQDNMVMKPGEN</sequence>
<organism evidence="1 2">
    <name type="scientific">Ixodes persulcatus</name>
    <name type="common">Taiga tick</name>
    <dbReference type="NCBI Taxonomy" id="34615"/>
    <lineage>
        <taxon>Eukaryota</taxon>
        <taxon>Metazoa</taxon>
        <taxon>Ecdysozoa</taxon>
        <taxon>Arthropoda</taxon>
        <taxon>Chelicerata</taxon>
        <taxon>Arachnida</taxon>
        <taxon>Acari</taxon>
        <taxon>Parasitiformes</taxon>
        <taxon>Ixodida</taxon>
        <taxon>Ixodoidea</taxon>
        <taxon>Ixodidae</taxon>
        <taxon>Ixodinae</taxon>
        <taxon>Ixodes</taxon>
    </lineage>
</organism>
<gene>
    <name evidence="1" type="ORF">HPB47_012660</name>
</gene>
<reference evidence="1 2" key="1">
    <citation type="journal article" date="2020" name="Cell">
        <title>Large-Scale Comparative Analyses of Tick Genomes Elucidate Their Genetic Diversity and Vector Capacities.</title>
        <authorList>
            <consortium name="Tick Genome and Microbiome Consortium (TIGMIC)"/>
            <person name="Jia N."/>
            <person name="Wang J."/>
            <person name="Shi W."/>
            <person name="Du L."/>
            <person name="Sun Y."/>
            <person name="Zhan W."/>
            <person name="Jiang J.F."/>
            <person name="Wang Q."/>
            <person name="Zhang B."/>
            <person name="Ji P."/>
            <person name="Bell-Sakyi L."/>
            <person name="Cui X.M."/>
            <person name="Yuan T.T."/>
            <person name="Jiang B.G."/>
            <person name="Yang W.F."/>
            <person name="Lam T.T."/>
            <person name="Chang Q.C."/>
            <person name="Ding S.J."/>
            <person name="Wang X.J."/>
            <person name="Zhu J.G."/>
            <person name="Ruan X.D."/>
            <person name="Zhao L."/>
            <person name="Wei J.T."/>
            <person name="Ye R.Z."/>
            <person name="Que T.C."/>
            <person name="Du C.H."/>
            <person name="Zhou Y.H."/>
            <person name="Cheng J.X."/>
            <person name="Dai P.F."/>
            <person name="Guo W.B."/>
            <person name="Han X.H."/>
            <person name="Huang E.J."/>
            <person name="Li L.F."/>
            <person name="Wei W."/>
            <person name="Gao Y.C."/>
            <person name="Liu J.Z."/>
            <person name="Shao H.Z."/>
            <person name="Wang X."/>
            <person name="Wang C.C."/>
            <person name="Yang T.C."/>
            <person name="Huo Q.B."/>
            <person name="Li W."/>
            <person name="Chen H.Y."/>
            <person name="Chen S.E."/>
            <person name="Zhou L.G."/>
            <person name="Ni X.B."/>
            <person name="Tian J.H."/>
            <person name="Sheng Y."/>
            <person name="Liu T."/>
            <person name="Pan Y.S."/>
            <person name="Xia L.Y."/>
            <person name="Li J."/>
            <person name="Zhao F."/>
            <person name="Cao W.C."/>
        </authorList>
    </citation>
    <scope>NUCLEOTIDE SEQUENCE [LARGE SCALE GENOMIC DNA]</scope>
    <source>
        <strain evidence="1">Iper-2018</strain>
    </source>
</reference>
<dbReference type="EMBL" id="JABSTQ010011543">
    <property type="protein sequence ID" value="KAG0410218.1"/>
    <property type="molecule type" value="Genomic_DNA"/>
</dbReference>
<protein>
    <submittedName>
        <fullName evidence="1">Uncharacterized protein</fullName>
    </submittedName>
</protein>